<proteinExistence type="predicted"/>
<sequence length="420" mass="45453">MCEVVNQAVQQAVSRRRLLGGAGAAALATGVTAAAGSAAASPAPPASPAPGKGPGGDADARRYRSWLTLLGTSGGPVWWPGSEREGIGSAVVVDGDVYLVDFGDGSGKRFKQAALVPPEMRTPGGFWGEEMIRAMFLTHLHSDHVADYFDYFMLGWTNGLRSRPSQQPIQVFGPGRRIDEHGNVVMEPIFTKPGESTPDIRVENPNNPVPGTVDMTNSLYQAFALDINDRMRDNRYPDLREIFAINDIAIPDGIGYHPNDNHTPQGMEPFEVYRDDKVRVTATLVDHFPLVPAFAFRFDTDDGSVVFSGDTGPSRNLVTLARGADILVHEVITQQWVDVLMPPPLTPTEEALRNHLLSAHTLPEDAGRIAEQAGVGTLAFSHIVPGNAPDEHLNGARKHFSGRLVIGRDLMEFGIGKRGR</sequence>
<dbReference type="Gene3D" id="3.60.15.10">
    <property type="entry name" value="Ribonuclease Z/Hydroxyacylglutathione hydrolase-like"/>
    <property type="match status" value="1"/>
</dbReference>
<evidence type="ECO:0000313" key="5">
    <source>
        <dbReference type="EMBL" id="MDR7304370.1"/>
    </source>
</evidence>
<accession>A0AAE3ZIP2</accession>
<dbReference type="PROSITE" id="PS51318">
    <property type="entry name" value="TAT"/>
    <property type="match status" value="1"/>
</dbReference>
<dbReference type="GO" id="GO:0042781">
    <property type="term" value="F:3'-tRNA processing endoribonuclease activity"/>
    <property type="evidence" value="ECO:0007669"/>
    <property type="project" value="TreeGrafter"/>
</dbReference>
<keyword evidence="6" id="KW-1185">Reference proteome</keyword>
<evidence type="ECO:0000256" key="1">
    <source>
        <dbReference type="ARBA" id="ARBA00022759"/>
    </source>
</evidence>
<evidence type="ECO:0000256" key="3">
    <source>
        <dbReference type="SAM" id="MobiDB-lite"/>
    </source>
</evidence>
<evidence type="ECO:0000256" key="2">
    <source>
        <dbReference type="ARBA" id="ARBA00022801"/>
    </source>
</evidence>
<dbReference type="Proteomes" id="UP001180845">
    <property type="component" value="Unassembled WGS sequence"/>
</dbReference>
<keyword evidence="1" id="KW-0255">Endonuclease</keyword>
<dbReference type="AlphaFoldDB" id="A0AAE3ZIP2"/>
<dbReference type="PANTHER" id="PTHR46018:SF2">
    <property type="entry name" value="ZINC PHOSPHODIESTERASE ELAC PROTEIN 1"/>
    <property type="match status" value="1"/>
</dbReference>
<organism evidence="5 6">
    <name type="scientific">Haloactinomyces albus</name>
    <dbReference type="NCBI Taxonomy" id="1352928"/>
    <lineage>
        <taxon>Bacteria</taxon>
        <taxon>Bacillati</taxon>
        <taxon>Actinomycetota</taxon>
        <taxon>Actinomycetes</taxon>
        <taxon>Actinopolysporales</taxon>
        <taxon>Actinopolysporaceae</taxon>
        <taxon>Haloactinomyces</taxon>
    </lineage>
</organism>
<keyword evidence="1" id="KW-0540">Nuclease</keyword>
<feature type="chain" id="PRO_5042008193" evidence="4">
    <location>
        <begin position="34"/>
        <end position="420"/>
    </location>
</feature>
<dbReference type="InterPro" id="IPR036866">
    <property type="entry name" value="RibonucZ/Hydroxyglut_hydro"/>
</dbReference>
<feature type="region of interest" description="Disordered" evidence="3">
    <location>
        <begin position="38"/>
        <end position="58"/>
    </location>
</feature>
<evidence type="ECO:0000313" key="6">
    <source>
        <dbReference type="Proteomes" id="UP001180845"/>
    </source>
</evidence>
<dbReference type="SUPFAM" id="SSF56281">
    <property type="entry name" value="Metallo-hydrolase/oxidoreductase"/>
    <property type="match status" value="1"/>
</dbReference>
<dbReference type="RefSeq" id="WP_310278032.1">
    <property type="nucleotide sequence ID" value="NZ_JAVDXW010000001.1"/>
</dbReference>
<dbReference type="CDD" id="cd07719">
    <property type="entry name" value="arylsulfatase_AtsA-like_MBL-fold"/>
    <property type="match status" value="1"/>
</dbReference>
<dbReference type="InterPro" id="IPR006311">
    <property type="entry name" value="TAT_signal"/>
</dbReference>
<dbReference type="EMBL" id="JAVDXW010000001">
    <property type="protein sequence ID" value="MDR7304370.1"/>
    <property type="molecule type" value="Genomic_DNA"/>
</dbReference>
<name>A0AAE3ZIP2_9ACTN</name>
<reference evidence="5" key="1">
    <citation type="submission" date="2023-07" db="EMBL/GenBank/DDBJ databases">
        <title>Sequencing the genomes of 1000 actinobacteria strains.</title>
        <authorList>
            <person name="Klenk H.-P."/>
        </authorList>
    </citation>
    <scope>NUCLEOTIDE SEQUENCE</scope>
    <source>
        <strain evidence="5">DSM 45977</strain>
    </source>
</reference>
<feature type="signal peptide" evidence="4">
    <location>
        <begin position="1"/>
        <end position="33"/>
    </location>
</feature>
<dbReference type="PANTHER" id="PTHR46018">
    <property type="entry name" value="ZINC PHOSPHODIESTERASE ELAC PROTEIN 1"/>
    <property type="match status" value="1"/>
</dbReference>
<comment type="caution">
    <text evidence="5">The sequence shown here is derived from an EMBL/GenBank/DDBJ whole genome shotgun (WGS) entry which is preliminary data.</text>
</comment>
<keyword evidence="2" id="KW-0378">Hydrolase</keyword>
<dbReference type="InterPro" id="IPR044094">
    <property type="entry name" value="AtsA-like_MBL-fold"/>
</dbReference>
<gene>
    <name evidence="5" type="ORF">JOF55_004551</name>
</gene>
<keyword evidence="4" id="KW-0732">Signal</keyword>
<evidence type="ECO:0000256" key="4">
    <source>
        <dbReference type="SAM" id="SignalP"/>
    </source>
</evidence>
<protein>
    <submittedName>
        <fullName evidence="5">Ribonuclease BN (tRNA processing enzyme)</fullName>
    </submittedName>
</protein>